<sequence length="61" mass="7461">MTQFFVLGFELSKYEITTKNYDLKQNFIMTILEKYNNNLQNNVEPLITKKSVYIKYSWWNN</sequence>
<evidence type="ECO:0000313" key="1">
    <source>
        <dbReference type="EMBL" id="MBU4693620.1"/>
    </source>
</evidence>
<proteinExistence type="predicted"/>
<organism evidence="1 2">
    <name type="scientific">Mycoplasma zalophidermidis</name>
    <dbReference type="NCBI Taxonomy" id="398174"/>
    <lineage>
        <taxon>Bacteria</taxon>
        <taxon>Bacillati</taxon>
        <taxon>Mycoplasmatota</taxon>
        <taxon>Mollicutes</taxon>
        <taxon>Mycoplasmataceae</taxon>
        <taxon>Mycoplasma</taxon>
    </lineage>
</organism>
<name>A0ABS6DSP7_9MOLU</name>
<gene>
    <name evidence="1" type="ORF">KQ878_01825</name>
</gene>
<dbReference type="RefSeq" id="WP_258451764.1">
    <property type="nucleotide sequence ID" value="NZ_JANSFS010000004.1"/>
</dbReference>
<reference evidence="1" key="1">
    <citation type="submission" date="2021-06" db="EMBL/GenBank/DDBJ databases">
        <title>Novel Mycoplasma species detected in California sea lions (Zalophus californianus) from the USA.</title>
        <authorList>
            <person name="Volokhov D.V."/>
            <person name="Furtak V.A."/>
            <person name="Zagorodnyaya T.A."/>
        </authorList>
    </citation>
    <scope>NUCLEOTIDE SEQUENCE [LARGE SCALE GENOMIC DNA]</scope>
    <source>
        <strain evidence="1">CSL 4779</strain>
    </source>
</reference>
<comment type="caution">
    <text evidence="1">The sequence shown here is derived from an EMBL/GenBank/DDBJ whole genome shotgun (WGS) entry which is preliminary data.</text>
</comment>
<accession>A0ABS6DSP7</accession>
<protein>
    <submittedName>
        <fullName evidence="1">Uncharacterized protein</fullName>
    </submittedName>
</protein>
<keyword evidence="2" id="KW-1185">Reference proteome</keyword>
<dbReference type="EMBL" id="JAHMHK010000002">
    <property type="protein sequence ID" value="MBU4693620.1"/>
    <property type="molecule type" value="Genomic_DNA"/>
</dbReference>
<dbReference type="Proteomes" id="UP000812267">
    <property type="component" value="Unassembled WGS sequence"/>
</dbReference>
<evidence type="ECO:0000313" key="2">
    <source>
        <dbReference type="Proteomes" id="UP000812267"/>
    </source>
</evidence>